<organism evidence="1 2">
    <name type="scientific">Alcanivorax sediminis</name>
    <dbReference type="NCBI Taxonomy" id="2663008"/>
    <lineage>
        <taxon>Bacteria</taxon>
        <taxon>Pseudomonadati</taxon>
        <taxon>Pseudomonadota</taxon>
        <taxon>Gammaproteobacteria</taxon>
        <taxon>Oceanospirillales</taxon>
        <taxon>Alcanivoracaceae</taxon>
        <taxon>Alcanivorax</taxon>
    </lineage>
</organism>
<reference evidence="1 2" key="1">
    <citation type="submission" date="2019-10" db="EMBL/GenBank/DDBJ databases">
        <title>Alcanivorax sp.PA15-N-34 draft genome sequence.</title>
        <authorList>
            <person name="Liao X."/>
            <person name="Shao Z."/>
        </authorList>
    </citation>
    <scope>NUCLEOTIDE SEQUENCE [LARGE SCALE GENOMIC DNA]</scope>
    <source>
        <strain evidence="1 2">PA15-N-34</strain>
    </source>
</reference>
<name>A0A6N7LTX1_9GAMM</name>
<dbReference type="Proteomes" id="UP000469421">
    <property type="component" value="Unassembled WGS sequence"/>
</dbReference>
<protein>
    <submittedName>
        <fullName evidence="1">Inovirus Gp2 family protein</fullName>
    </submittedName>
</protein>
<gene>
    <name evidence="1" type="ORF">GFN93_06110</name>
</gene>
<evidence type="ECO:0000313" key="2">
    <source>
        <dbReference type="Proteomes" id="UP000469421"/>
    </source>
</evidence>
<comment type="caution">
    <text evidence="1">The sequence shown here is derived from an EMBL/GenBank/DDBJ whole genome shotgun (WGS) entry which is preliminary data.</text>
</comment>
<dbReference type="EMBL" id="WIRE01000001">
    <property type="protein sequence ID" value="MQX52816.1"/>
    <property type="molecule type" value="Genomic_DNA"/>
</dbReference>
<keyword evidence="2" id="KW-1185">Reference proteome</keyword>
<dbReference type="AlphaFoldDB" id="A0A6N7LTX1"/>
<sequence length="380" mass="44086">MTMKQGHGMMPSVEAQEERLEQFHEMLDCGLDVFNPRDNPQNVYITDQSEAARALADVTTLLDEIVPQRRLVISRRQETSQGLIRRIPNKKTPAIESCINLTEDDFWGYKVDPDVQVVLDLNREEAVRVLTGRRLHDCVGGKTVHDHYLEYLHELKRRLSATEILQFRRQQVVREQRRVDSITGAVNEALSICRKARLVRVDGSYKQSVRRNKTPECISNDLDRFIRNMRHNKRQFSALVLAVFKIEYGAKKGYHWHGYFIYDGSKVRMDVLLGTYLKSYWCDVVTKGEGAGFNVNVGEVRTTLSKRLQVPERHLAIGEFRKGDAIQEANMRALIRYFAKKEQSLRLTGQKSVNQLRIVRGPRYKALKQWRDRTAAREGR</sequence>
<evidence type="ECO:0000313" key="1">
    <source>
        <dbReference type="EMBL" id="MQX52816.1"/>
    </source>
</evidence>
<proteinExistence type="predicted"/>
<accession>A0A6N7LTX1</accession>